<dbReference type="GO" id="GO:0004540">
    <property type="term" value="F:RNA nuclease activity"/>
    <property type="evidence" value="ECO:0007669"/>
    <property type="project" value="InterPro"/>
</dbReference>
<dbReference type="CDD" id="cd18760">
    <property type="entry name" value="PIN_MtVapC3-like"/>
    <property type="match status" value="1"/>
</dbReference>
<sequence length="130" mass="14768">MILVDSSVWIDLLRDRQTPATRFLEDRSSNKMDLIVSDLVLLEVLRGARDDAHAARLERELRRFPVVETMSERVAVEAARIYRALRAEGVTIRKTVDLAIATFCILNGHALLQSDRDFPPIAARFPLQLV</sequence>
<evidence type="ECO:0000256" key="6">
    <source>
        <dbReference type="ARBA" id="ARBA00022842"/>
    </source>
</evidence>
<dbReference type="GO" id="GO:0000287">
    <property type="term" value="F:magnesium ion binding"/>
    <property type="evidence" value="ECO:0007669"/>
    <property type="project" value="UniProtKB-UniRule"/>
</dbReference>
<protein>
    <recommendedName>
        <fullName evidence="8">Ribonuclease VapC</fullName>
        <shortName evidence="8">RNase VapC</shortName>
        <ecNumber evidence="8">3.1.-.-</ecNumber>
    </recommendedName>
    <alternativeName>
        <fullName evidence="8">Toxin VapC</fullName>
    </alternativeName>
</protein>
<gene>
    <name evidence="8 10" type="primary">vapC</name>
    <name evidence="10" type="ORF">GCM10011390_29920</name>
</gene>
<comment type="function">
    <text evidence="8">Toxic component of a toxin-antitoxin (TA) system. An RNase.</text>
</comment>
<evidence type="ECO:0000256" key="1">
    <source>
        <dbReference type="ARBA" id="ARBA00001946"/>
    </source>
</evidence>
<accession>A0A917E7P1</accession>
<keyword evidence="4 8" id="KW-0479">Metal-binding</keyword>
<feature type="binding site" evidence="8">
    <location>
        <position position="5"/>
    </location>
    <ligand>
        <name>Mg(2+)</name>
        <dbReference type="ChEBI" id="CHEBI:18420"/>
    </ligand>
</feature>
<evidence type="ECO:0000259" key="9">
    <source>
        <dbReference type="Pfam" id="PF01850"/>
    </source>
</evidence>
<dbReference type="EC" id="3.1.-.-" evidence="8"/>
<dbReference type="Gene3D" id="3.40.50.1010">
    <property type="entry name" value="5'-nuclease"/>
    <property type="match status" value="1"/>
</dbReference>
<dbReference type="Proteomes" id="UP000644699">
    <property type="component" value="Unassembled WGS sequence"/>
</dbReference>
<comment type="cofactor">
    <cofactor evidence="1 8">
        <name>Mg(2+)</name>
        <dbReference type="ChEBI" id="CHEBI:18420"/>
    </cofactor>
</comment>
<comment type="caution">
    <text evidence="10">The sequence shown here is derived from an EMBL/GenBank/DDBJ whole genome shotgun (WGS) entry which is preliminary data.</text>
</comment>
<dbReference type="RefSeq" id="WP_188909797.1">
    <property type="nucleotide sequence ID" value="NZ_BMIQ01000004.1"/>
</dbReference>
<dbReference type="InterPro" id="IPR029060">
    <property type="entry name" value="PIN-like_dom_sf"/>
</dbReference>
<dbReference type="PANTHER" id="PTHR33653">
    <property type="entry name" value="RIBONUCLEASE VAPC2"/>
    <property type="match status" value="1"/>
</dbReference>
<dbReference type="InterPro" id="IPR002716">
    <property type="entry name" value="PIN_dom"/>
</dbReference>
<keyword evidence="2 8" id="KW-1277">Toxin-antitoxin system</keyword>
<reference evidence="10" key="2">
    <citation type="submission" date="2020-09" db="EMBL/GenBank/DDBJ databases">
        <authorList>
            <person name="Sun Q."/>
            <person name="Zhou Y."/>
        </authorList>
    </citation>
    <scope>NUCLEOTIDE SEQUENCE</scope>
    <source>
        <strain evidence="10">CGMCC 1.15367</strain>
    </source>
</reference>
<keyword evidence="8" id="KW-0800">Toxin</keyword>
<keyword evidence="11" id="KW-1185">Reference proteome</keyword>
<keyword evidence="5 8" id="KW-0378">Hydrolase</keyword>
<evidence type="ECO:0000313" key="10">
    <source>
        <dbReference type="EMBL" id="GGE08883.1"/>
    </source>
</evidence>
<feature type="binding site" evidence="8">
    <location>
        <position position="97"/>
    </location>
    <ligand>
        <name>Mg(2+)</name>
        <dbReference type="ChEBI" id="CHEBI:18420"/>
    </ligand>
</feature>
<evidence type="ECO:0000256" key="3">
    <source>
        <dbReference type="ARBA" id="ARBA00022722"/>
    </source>
</evidence>
<evidence type="ECO:0000256" key="2">
    <source>
        <dbReference type="ARBA" id="ARBA00022649"/>
    </source>
</evidence>
<reference evidence="10" key="1">
    <citation type="journal article" date="2014" name="Int. J. Syst. Evol. Microbiol.">
        <title>Complete genome sequence of Corynebacterium casei LMG S-19264T (=DSM 44701T), isolated from a smear-ripened cheese.</title>
        <authorList>
            <consortium name="US DOE Joint Genome Institute (JGI-PGF)"/>
            <person name="Walter F."/>
            <person name="Albersmeier A."/>
            <person name="Kalinowski J."/>
            <person name="Ruckert C."/>
        </authorList>
    </citation>
    <scope>NUCLEOTIDE SEQUENCE</scope>
    <source>
        <strain evidence="10">CGMCC 1.15367</strain>
    </source>
</reference>
<dbReference type="HAMAP" id="MF_00265">
    <property type="entry name" value="VapC_Nob1"/>
    <property type="match status" value="1"/>
</dbReference>
<dbReference type="AlphaFoldDB" id="A0A917E7P1"/>
<dbReference type="GO" id="GO:0090729">
    <property type="term" value="F:toxin activity"/>
    <property type="evidence" value="ECO:0007669"/>
    <property type="project" value="UniProtKB-KW"/>
</dbReference>
<dbReference type="PANTHER" id="PTHR33653:SF1">
    <property type="entry name" value="RIBONUCLEASE VAPC2"/>
    <property type="match status" value="1"/>
</dbReference>
<evidence type="ECO:0000256" key="4">
    <source>
        <dbReference type="ARBA" id="ARBA00022723"/>
    </source>
</evidence>
<dbReference type="InterPro" id="IPR050556">
    <property type="entry name" value="Type_II_TA_system_RNase"/>
</dbReference>
<feature type="domain" description="PIN" evidence="9">
    <location>
        <begin position="2"/>
        <end position="119"/>
    </location>
</feature>
<dbReference type="SUPFAM" id="SSF88723">
    <property type="entry name" value="PIN domain-like"/>
    <property type="match status" value="1"/>
</dbReference>
<dbReference type="EMBL" id="BMIQ01000004">
    <property type="protein sequence ID" value="GGE08883.1"/>
    <property type="molecule type" value="Genomic_DNA"/>
</dbReference>
<keyword evidence="3 8" id="KW-0540">Nuclease</keyword>
<evidence type="ECO:0000256" key="7">
    <source>
        <dbReference type="ARBA" id="ARBA00038093"/>
    </source>
</evidence>
<proteinExistence type="inferred from homology"/>
<organism evidence="10 11">
    <name type="scientific">Aureimonas endophytica</name>
    <dbReference type="NCBI Taxonomy" id="2027858"/>
    <lineage>
        <taxon>Bacteria</taxon>
        <taxon>Pseudomonadati</taxon>
        <taxon>Pseudomonadota</taxon>
        <taxon>Alphaproteobacteria</taxon>
        <taxon>Hyphomicrobiales</taxon>
        <taxon>Aurantimonadaceae</taxon>
        <taxon>Aureimonas</taxon>
    </lineage>
</organism>
<comment type="similarity">
    <text evidence="7 8">Belongs to the PINc/VapC protein family.</text>
</comment>
<dbReference type="InterPro" id="IPR022907">
    <property type="entry name" value="VapC_family"/>
</dbReference>
<dbReference type="GO" id="GO:0016787">
    <property type="term" value="F:hydrolase activity"/>
    <property type="evidence" value="ECO:0007669"/>
    <property type="project" value="UniProtKB-KW"/>
</dbReference>
<evidence type="ECO:0000256" key="8">
    <source>
        <dbReference type="HAMAP-Rule" id="MF_00265"/>
    </source>
</evidence>
<keyword evidence="6 8" id="KW-0460">Magnesium</keyword>
<evidence type="ECO:0000313" key="11">
    <source>
        <dbReference type="Proteomes" id="UP000644699"/>
    </source>
</evidence>
<name>A0A917E7P1_9HYPH</name>
<dbReference type="Pfam" id="PF01850">
    <property type="entry name" value="PIN"/>
    <property type="match status" value="1"/>
</dbReference>
<evidence type="ECO:0000256" key="5">
    <source>
        <dbReference type="ARBA" id="ARBA00022801"/>
    </source>
</evidence>